<dbReference type="SUPFAM" id="SSF102405">
    <property type="entry name" value="MCP/YpsA-like"/>
    <property type="match status" value="1"/>
</dbReference>
<dbReference type="Pfam" id="PF14520">
    <property type="entry name" value="HHH_5"/>
    <property type="match status" value="1"/>
</dbReference>
<dbReference type="GO" id="GO:0006281">
    <property type="term" value="P:DNA repair"/>
    <property type="evidence" value="ECO:0007669"/>
    <property type="project" value="InterPro"/>
</dbReference>
<evidence type="ECO:0000259" key="2">
    <source>
        <dbReference type="SMART" id="SM00278"/>
    </source>
</evidence>
<organism evidence="3 4">
    <name type="scientific">Chryseotalea sanaruensis</name>
    <dbReference type="NCBI Taxonomy" id="2482724"/>
    <lineage>
        <taxon>Bacteria</taxon>
        <taxon>Pseudomonadati</taxon>
        <taxon>Bacteroidota</taxon>
        <taxon>Cytophagia</taxon>
        <taxon>Cytophagales</taxon>
        <taxon>Chryseotaleaceae</taxon>
        <taxon>Chryseotalea</taxon>
    </lineage>
</organism>
<dbReference type="Pfam" id="PF02481">
    <property type="entry name" value="DNA_processg_A"/>
    <property type="match status" value="1"/>
</dbReference>
<dbReference type="NCBIfam" id="TIGR00732">
    <property type="entry name" value="dprA"/>
    <property type="match status" value="1"/>
</dbReference>
<accession>A0A401U6I2</accession>
<evidence type="ECO:0000256" key="1">
    <source>
        <dbReference type="ARBA" id="ARBA00006525"/>
    </source>
</evidence>
<dbReference type="EMBL" id="BHXQ01000001">
    <property type="protein sequence ID" value="GCC50541.1"/>
    <property type="molecule type" value="Genomic_DNA"/>
</dbReference>
<dbReference type="SUPFAM" id="SSF47781">
    <property type="entry name" value="RuvA domain 2-like"/>
    <property type="match status" value="1"/>
</dbReference>
<dbReference type="AlphaFoldDB" id="A0A401U6I2"/>
<gene>
    <name evidence="3" type="primary">dprA</name>
    <name evidence="3" type="ORF">SanaruYs_07560</name>
</gene>
<dbReference type="PANTHER" id="PTHR43022">
    <property type="entry name" value="PROTEIN SMF"/>
    <property type="match status" value="1"/>
</dbReference>
<dbReference type="InterPro" id="IPR010994">
    <property type="entry name" value="RuvA_2-like"/>
</dbReference>
<proteinExistence type="inferred from homology"/>
<dbReference type="GO" id="GO:0009294">
    <property type="term" value="P:DNA-mediated transformation"/>
    <property type="evidence" value="ECO:0007669"/>
    <property type="project" value="InterPro"/>
</dbReference>
<dbReference type="PANTHER" id="PTHR43022:SF1">
    <property type="entry name" value="PROTEIN SMF"/>
    <property type="match status" value="1"/>
</dbReference>
<dbReference type="Gene3D" id="3.40.50.450">
    <property type="match status" value="1"/>
</dbReference>
<dbReference type="Gene3D" id="1.10.10.10">
    <property type="entry name" value="Winged helix-like DNA-binding domain superfamily/Winged helix DNA-binding domain"/>
    <property type="match status" value="1"/>
</dbReference>
<protein>
    <submittedName>
        <fullName evidence="3">DNA-protecting protein DprA</fullName>
    </submittedName>
</protein>
<dbReference type="Pfam" id="PF17782">
    <property type="entry name" value="WHD_DprA"/>
    <property type="match status" value="1"/>
</dbReference>
<dbReference type="InterPro" id="IPR036388">
    <property type="entry name" value="WH-like_DNA-bd_sf"/>
</dbReference>
<dbReference type="InterPro" id="IPR041614">
    <property type="entry name" value="DprA_WH"/>
</dbReference>
<name>A0A401U6I2_9BACT</name>
<dbReference type="InterPro" id="IPR003488">
    <property type="entry name" value="DprA"/>
</dbReference>
<dbReference type="InterPro" id="IPR057666">
    <property type="entry name" value="DrpA_SLOG"/>
</dbReference>
<comment type="similarity">
    <text evidence="1">Belongs to the DprA/Smf family.</text>
</comment>
<comment type="caution">
    <text evidence="3">The sequence shown here is derived from an EMBL/GenBank/DDBJ whole genome shotgun (WGS) entry which is preliminary data.</text>
</comment>
<reference evidence="3 4" key="1">
    <citation type="submission" date="2018-11" db="EMBL/GenBank/DDBJ databases">
        <title>Chryseotalea sanarue gen. nov., sp., nov., a member of the family Cytophagaceae, isolated from a brackish lake in Hamamatsu Japan.</title>
        <authorList>
            <person name="Maejima Y."/>
            <person name="Iino T."/>
            <person name="Muraguchi Y."/>
            <person name="Fukuda K."/>
            <person name="Ohkuma M."/>
            <person name="Moriuchi R."/>
            <person name="Dohra H."/>
            <person name="Kimbara K."/>
            <person name="Shintani M."/>
        </authorList>
    </citation>
    <scope>NUCLEOTIDE SEQUENCE [LARGE SCALE GENOMIC DNA]</scope>
    <source>
        <strain evidence="3 4">Ys</strain>
    </source>
</reference>
<keyword evidence="4" id="KW-1185">Reference proteome</keyword>
<evidence type="ECO:0000313" key="4">
    <source>
        <dbReference type="Proteomes" id="UP000288227"/>
    </source>
</evidence>
<dbReference type="Proteomes" id="UP000288227">
    <property type="component" value="Unassembled WGS sequence"/>
</dbReference>
<dbReference type="GO" id="GO:0003677">
    <property type="term" value="F:DNA binding"/>
    <property type="evidence" value="ECO:0007669"/>
    <property type="project" value="InterPro"/>
</dbReference>
<feature type="domain" description="Helix-hairpin-helix DNA-binding motif class 1" evidence="2">
    <location>
        <begin position="42"/>
        <end position="61"/>
    </location>
</feature>
<dbReference type="InterPro" id="IPR003583">
    <property type="entry name" value="Hlx-hairpin-Hlx_DNA-bd_motif"/>
</dbReference>
<dbReference type="SMART" id="SM00278">
    <property type="entry name" value="HhH1"/>
    <property type="match status" value="1"/>
</dbReference>
<evidence type="ECO:0000313" key="3">
    <source>
        <dbReference type="EMBL" id="GCC50541.1"/>
    </source>
</evidence>
<sequence>MIDQSRLCLLALHFIPGIGDYLLRQLVSYCGSAERVFNIPKGKLLKVPGVGEVTANAILAHNTFDLAEKEIKKAEKLSTQLIFYLDKEYPTRLKQIPDAPTLLYCKGSIDFENPKSVAIVGTRKATAYGRECVEQLISELIPHQALIISGLAYGIDIQAHKQAVKQGLQTIAVMGSGIDVIYPASHKDTANQMQHNGGLVTENRFGAKPDAHNFPMRNRIIAGLCDALVVVEAAERGGALITAEIANSYNKDVFAFPGNVGETHSEGCNALIKNNKAYLITSAKDLEYLMNWEVAKKPIKKKEAFSLEGFEPEEQTILKLLLEKSPSTIDELSWKSNTAVSQLASLLLTLEFNGVVQSLPGKQYKLKY</sequence>
<dbReference type="RefSeq" id="WP_306307919.1">
    <property type="nucleotide sequence ID" value="NZ_BHXQ01000001.1"/>
</dbReference>